<keyword evidence="15" id="KW-1185">Reference proteome</keyword>
<feature type="domain" description="DNA polymerase III beta sliding clamp N-terminal" evidence="11">
    <location>
        <begin position="10"/>
        <end position="95"/>
    </location>
</feature>
<evidence type="ECO:0000259" key="11">
    <source>
        <dbReference type="Pfam" id="PF00712"/>
    </source>
</evidence>
<dbReference type="GO" id="GO:0009360">
    <property type="term" value="C:DNA polymerase III complex"/>
    <property type="evidence" value="ECO:0007669"/>
    <property type="project" value="InterPro"/>
</dbReference>
<evidence type="ECO:0000256" key="8">
    <source>
        <dbReference type="ARBA" id="ARBA00022932"/>
    </source>
</evidence>
<dbReference type="InterPro" id="IPR001001">
    <property type="entry name" value="DNA_polIII_beta"/>
</dbReference>
<dbReference type="PANTHER" id="PTHR30478:SF0">
    <property type="entry name" value="BETA SLIDING CLAMP"/>
    <property type="match status" value="1"/>
</dbReference>
<keyword evidence="5 10" id="KW-0808">Transferase</keyword>
<dbReference type="GO" id="GO:0003887">
    <property type="term" value="F:DNA-directed DNA polymerase activity"/>
    <property type="evidence" value="ECO:0007669"/>
    <property type="project" value="UniProtKB-UniRule"/>
</dbReference>
<sequence length="389" mass="42367">MAEASITDFVSIEAKVLAKAMKFANAIVEVRNTIPVLNTVKLTFGPKGLVIGATDLDILVSIEVDEIDGAGEWSTCIAARDLANVAAAAGTTPLRIAPKRVERDNGKGRQRQDRAVEITVGEASYDIPAVDAADFPELLGDRMQRIERFTNGQFPAMLKKVSNCISTKETRYYLNGINWSAKPQGKRLTATDGHRLATCRYDGNETGEAFSYILPRKTVSVLTTFLDGADIEIFSIGKGNAIVETMLDITAPAVTIRTKLIDGTYPDFDRVIPSNQNHRIDIRREEMLVALRQATAIGNWRGPAIRLHGINGRLHLETKNPDAGSAKVVTSAAWPDGMSEIGFNSRYMADMLKSCQGGEISIGMTDAGAPITLTDEDKDVIRVVMPMRV</sequence>
<keyword evidence="9" id="KW-0238">DNA-binding</keyword>
<dbReference type="NCBIfam" id="TIGR00663">
    <property type="entry name" value="dnan"/>
    <property type="match status" value="1"/>
</dbReference>
<name>A0A7W6CTI1_9HYPH</name>
<evidence type="ECO:0000259" key="13">
    <source>
        <dbReference type="Pfam" id="PF02768"/>
    </source>
</evidence>
<comment type="subunit">
    <text evidence="10">Forms a ring-shaped head-to-tail homodimer around DNA.</text>
</comment>
<keyword evidence="7 10" id="KW-0235">DNA replication</keyword>
<dbReference type="Gene3D" id="3.70.10.10">
    <property type="match status" value="1"/>
</dbReference>
<comment type="subcellular location">
    <subcellularLocation>
        <location evidence="1 10">Cytoplasm</location>
    </subcellularLocation>
</comment>
<dbReference type="Gene3D" id="3.10.150.10">
    <property type="entry name" value="DNA Polymerase III, subunit A, domain 2"/>
    <property type="match status" value="1"/>
</dbReference>
<dbReference type="Proteomes" id="UP000582090">
    <property type="component" value="Unassembled WGS sequence"/>
</dbReference>
<dbReference type="InterPro" id="IPR022634">
    <property type="entry name" value="DNA_polIII_beta_N"/>
</dbReference>
<evidence type="ECO:0000256" key="10">
    <source>
        <dbReference type="PIRNR" id="PIRNR000804"/>
    </source>
</evidence>
<accession>A0A7W6CTI1</accession>
<protein>
    <recommendedName>
        <fullName evidence="3 10">Beta sliding clamp</fullName>
    </recommendedName>
</protein>
<evidence type="ECO:0000256" key="6">
    <source>
        <dbReference type="ARBA" id="ARBA00022695"/>
    </source>
</evidence>
<evidence type="ECO:0000256" key="5">
    <source>
        <dbReference type="ARBA" id="ARBA00022679"/>
    </source>
</evidence>
<dbReference type="SUPFAM" id="SSF55979">
    <property type="entry name" value="DNA clamp"/>
    <property type="match status" value="3"/>
</dbReference>
<dbReference type="GO" id="GO:0008408">
    <property type="term" value="F:3'-5' exonuclease activity"/>
    <property type="evidence" value="ECO:0007669"/>
    <property type="project" value="InterPro"/>
</dbReference>
<feature type="domain" description="DNA polymerase III beta sliding clamp C-terminal" evidence="13">
    <location>
        <begin position="270"/>
        <end position="388"/>
    </location>
</feature>
<proteinExistence type="inferred from homology"/>
<dbReference type="Pfam" id="PF02768">
    <property type="entry name" value="DNA_pol3_beta_3"/>
    <property type="match status" value="1"/>
</dbReference>
<feature type="domain" description="DNA polymerase III beta sliding clamp central" evidence="12">
    <location>
        <begin position="154"/>
        <end position="267"/>
    </location>
</feature>
<organism evidence="14 15">
    <name type="scientific">Rhizobium metallidurans</name>
    <dbReference type="NCBI Taxonomy" id="1265931"/>
    <lineage>
        <taxon>Bacteria</taxon>
        <taxon>Pseudomonadati</taxon>
        <taxon>Pseudomonadota</taxon>
        <taxon>Alphaproteobacteria</taxon>
        <taxon>Hyphomicrobiales</taxon>
        <taxon>Rhizobiaceae</taxon>
        <taxon>Rhizobium/Agrobacterium group</taxon>
        <taxon>Rhizobium</taxon>
    </lineage>
</organism>
<dbReference type="InterPro" id="IPR046938">
    <property type="entry name" value="DNA_clamp_sf"/>
</dbReference>
<evidence type="ECO:0000313" key="14">
    <source>
        <dbReference type="EMBL" id="MBB3965924.1"/>
    </source>
</evidence>
<evidence type="ECO:0000256" key="4">
    <source>
        <dbReference type="ARBA" id="ARBA00022490"/>
    </source>
</evidence>
<evidence type="ECO:0000256" key="2">
    <source>
        <dbReference type="ARBA" id="ARBA00010752"/>
    </source>
</evidence>
<gene>
    <name evidence="14" type="ORF">GGQ67_003605</name>
</gene>
<dbReference type="PANTHER" id="PTHR30478">
    <property type="entry name" value="DNA POLYMERASE III SUBUNIT BETA"/>
    <property type="match status" value="1"/>
</dbReference>
<dbReference type="Pfam" id="PF02767">
    <property type="entry name" value="DNA_pol3_beta_2"/>
    <property type="match status" value="1"/>
</dbReference>
<comment type="function">
    <text evidence="10">Confers DNA tethering and processivity to DNA polymerases and other proteins. Acts as a clamp, forming a ring around DNA (a reaction catalyzed by the clamp-loading complex) which diffuses in an ATP-independent manner freely and bidirectionally along dsDNA. Initially characterized for its ability to contact the catalytic subunit of DNA polymerase III (Pol III), a complex, multichain enzyme responsible for most of the replicative synthesis in bacteria; Pol III exhibits 3'-5' exonuclease proofreading activity. The beta chain is required for initiation of replication as well as for processivity of DNA replication.</text>
</comment>
<dbReference type="PIRSF" id="PIRSF000804">
    <property type="entry name" value="DNA_pol_III_b"/>
    <property type="match status" value="1"/>
</dbReference>
<comment type="caution">
    <text evidence="14">The sequence shown here is derived from an EMBL/GenBank/DDBJ whole genome shotgun (WGS) entry which is preliminary data.</text>
</comment>
<evidence type="ECO:0000259" key="12">
    <source>
        <dbReference type="Pfam" id="PF02767"/>
    </source>
</evidence>
<dbReference type="GO" id="GO:0003677">
    <property type="term" value="F:DNA binding"/>
    <property type="evidence" value="ECO:0007669"/>
    <property type="project" value="UniProtKB-UniRule"/>
</dbReference>
<dbReference type="InterPro" id="IPR022637">
    <property type="entry name" value="DNA_polIII_beta_cen"/>
</dbReference>
<dbReference type="AlphaFoldDB" id="A0A7W6CTI1"/>
<evidence type="ECO:0000313" key="15">
    <source>
        <dbReference type="Proteomes" id="UP000582090"/>
    </source>
</evidence>
<dbReference type="GO" id="GO:0005737">
    <property type="term" value="C:cytoplasm"/>
    <property type="evidence" value="ECO:0007669"/>
    <property type="project" value="UniProtKB-SubCell"/>
</dbReference>
<dbReference type="CDD" id="cd00140">
    <property type="entry name" value="beta_clamp"/>
    <property type="match status" value="1"/>
</dbReference>
<dbReference type="GO" id="GO:0006271">
    <property type="term" value="P:DNA strand elongation involved in DNA replication"/>
    <property type="evidence" value="ECO:0007669"/>
    <property type="project" value="TreeGrafter"/>
</dbReference>
<dbReference type="RefSeq" id="WP_183901442.1">
    <property type="nucleotide sequence ID" value="NZ_JACIDW010000013.1"/>
</dbReference>
<evidence type="ECO:0000256" key="3">
    <source>
        <dbReference type="ARBA" id="ARBA00021035"/>
    </source>
</evidence>
<keyword evidence="6 10" id="KW-0548">Nucleotidyltransferase</keyword>
<keyword evidence="4 10" id="KW-0963">Cytoplasm</keyword>
<dbReference type="EMBL" id="JACIDW010000013">
    <property type="protein sequence ID" value="MBB3965924.1"/>
    <property type="molecule type" value="Genomic_DNA"/>
</dbReference>
<dbReference type="InterPro" id="IPR022635">
    <property type="entry name" value="DNA_polIII_beta_C"/>
</dbReference>
<evidence type="ECO:0000256" key="7">
    <source>
        <dbReference type="ARBA" id="ARBA00022705"/>
    </source>
</evidence>
<dbReference type="SMART" id="SM00480">
    <property type="entry name" value="POL3Bc"/>
    <property type="match status" value="1"/>
</dbReference>
<evidence type="ECO:0000256" key="9">
    <source>
        <dbReference type="ARBA" id="ARBA00023125"/>
    </source>
</evidence>
<reference evidence="14 15" key="1">
    <citation type="submission" date="2020-08" db="EMBL/GenBank/DDBJ databases">
        <title>Genomic Encyclopedia of Type Strains, Phase IV (KMG-IV): sequencing the most valuable type-strain genomes for metagenomic binning, comparative biology and taxonomic classification.</title>
        <authorList>
            <person name="Goeker M."/>
        </authorList>
    </citation>
    <scope>NUCLEOTIDE SEQUENCE [LARGE SCALE GENOMIC DNA]</scope>
    <source>
        <strain evidence="14 15">DSM 26575</strain>
    </source>
</reference>
<keyword evidence="8 10" id="KW-0239">DNA-directed DNA polymerase</keyword>
<evidence type="ECO:0000256" key="1">
    <source>
        <dbReference type="ARBA" id="ARBA00004496"/>
    </source>
</evidence>
<comment type="similarity">
    <text evidence="2 10">Belongs to the beta sliding clamp family.</text>
</comment>
<dbReference type="Pfam" id="PF00712">
    <property type="entry name" value="DNA_pol3_beta"/>
    <property type="match status" value="1"/>
</dbReference>